<feature type="compositionally biased region" description="Basic and acidic residues" evidence="5">
    <location>
        <begin position="1"/>
        <end position="11"/>
    </location>
</feature>
<feature type="domain" description="RING-type" evidence="6">
    <location>
        <begin position="371"/>
        <end position="412"/>
    </location>
</feature>
<dbReference type="InterPro" id="IPR052667">
    <property type="entry name" value="E3_ubiquitin-ligase_RING"/>
</dbReference>
<keyword evidence="4" id="KW-0175">Coiled coil</keyword>
<comment type="caution">
    <text evidence="7">The sequence shown here is derived from an EMBL/GenBank/DDBJ whole genome shotgun (WGS) entry which is preliminary data.</text>
</comment>
<evidence type="ECO:0000256" key="2">
    <source>
        <dbReference type="ARBA" id="ARBA00022833"/>
    </source>
</evidence>
<evidence type="ECO:0000256" key="5">
    <source>
        <dbReference type="SAM" id="MobiDB-lite"/>
    </source>
</evidence>
<sequence>MSENQPEHLSKTENVNILKRRQPSVEERDVVVFKKPNLDEIDDDDVVFIGEFIAPKVTVKKASEEEVKKFINSYEESIKGIEKQTAIMQKYKDDFDFSMWYTNQENMKALKGEREKFMTMMDQLAGAQMSLLEDSNCIVEDSRKMMDQLRIKIAQEQEFYKRISLCVPNNILNVTKSSKPEIPENFQRILKRFDEMEEWSFGFLLSRVTRKVLFLDDAMKLLTKPELAAVKFESWTPELGVGIEQNSVFKFRFTKLNDDENFHHHKWKIISAAYSSKSPEELKRRLDEHKSVLEEEEREENKVKSYITKILNQFEKVKLQFVLVKQQLEKHQKVQSELDEIEKSVKSVQDLIREQFNTVQQEQFNTVQQECPVCLLDFTNGINKCGHTTCNSCSQTLVDITKLNKPQCPVCRKKHLLKKFTPNFGLMPKPT</sequence>
<keyword evidence="2" id="KW-0862">Zinc</keyword>
<organism evidence="7 8">
    <name type="scientific">Caenorhabditis nigoni</name>
    <dbReference type="NCBI Taxonomy" id="1611254"/>
    <lineage>
        <taxon>Eukaryota</taxon>
        <taxon>Metazoa</taxon>
        <taxon>Ecdysozoa</taxon>
        <taxon>Nematoda</taxon>
        <taxon>Chromadorea</taxon>
        <taxon>Rhabditida</taxon>
        <taxon>Rhabditina</taxon>
        <taxon>Rhabditomorpha</taxon>
        <taxon>Rhabditoidea</taxon>
        <taxon>Rhabditidae</taxon>
        <taxon>Peloderinae</taxon>
        <taxon>Caenorhabditis</taxon>
    </lineage>
</organism>
<dbReference type="InterPro" id="IPR001841">
    <property type="entry name" value="Znf_RING"/>
</dbReference>
<evidence type="ECO:0000256" key="4">
    <source>
        <dbReference type="SAM" id="Coils"/>
    </source>
</evidence>
<protein>
    <recommendedName>
        <fullName evidence="6">RING-type domain-containing protein</fullName>
    </recommendedName>
</protein>
<gene>
    <name evidence="7" type="primary">Cnig_chr_II.g7017</name>
    <name evidence="7" type="ORF">B9Z55_007017</name>
</gene>
<name>A0A2G5V7T1_9PELO</name>
<keyword evidence="1 3" id="KW-0863">Zinc-finger</keyword>
<dbReference type="PANTHER" id="PTHR47156">
    <property type="entry name" value="PROTEIN CBG20824"/>
    <property type="match status" value="1"/>
</dbReference>
<keyword evidence="1 3" id="KW-0479">Metal-binding</keyword>
<feature type="region of interest" description="Disordered" evidence="5">
    <location>
        <begin position="1"/>
        <end position="20"/>
    </location>
</feature>
<evidence type="ECO:0000256" key="3">
    <source>
        <dbReference type="PROSITE-ProRule" id="PRU00175"/>
    </source>
</evidence>
<proteinExistence type="predicted"/>
<dbReference type="EMBL" id="PDUG01000002">
    <property type="protein sequence ID" value="PIC47792.1"/>
    <property type="molecule type" value="Genomic_DNA"/>
</dbReference>
<dbReference type="PROSITE" id="PS50089">
    <property type="entry name" value="ZF_RING_2"/>
    <property type="match status" value="1"/>
</dbReference>
<dbReference type="SUPFAM" id="SSF57850">
    <property type="entry name" value="RING/U-box"/>
    <property type="match status" value="1"/>
</dbReference>
<keyword evidence="8" id="KW-1185">Reference proteome</keyword>
<evidence type="ECO:0000259" key="6">
    <source>
        <dbReference type="PROSITE" id="PS50089"/>
    </source>
</evidence>
<dbReference type="PANTHER" id="PTHR47156:SF5">
    <property type="entry name" value="RING-TYPE DOMAIN-CONTAINING PROTEIN"/>
    <property type="match status" value="1"/>
</dbReference>
<evidence type="ECO:0000256" key="1">
    <source>
        <dbReference type="ARBA" id="ARBA00022771"/>
    </source>
</evidence>
<dbReference type="Gene3D" id="3.30.40.10">
    <property type="entry name" value="Zinc/RING finger domain, C3HC4 (zinc finger)"/>
    <property type="match status" value="1"/>
</dbReference>
<dbReference type="InterPro" id="IPR013083">
    <property type="entry name" value="Znf_RING/FYVE/PHD"/>
</dbReference>
<evidence type="ECO:0000313" key="7">
    <source>
        <dbReference type="EMBL" id="PIC47792.1"/>
    </source>
</evidence>
<reference evidence="8" key="1">
    <citation type="submission" date="2017-10" db="EMBL/GenBank/DDBJ databases">
        <title>Rapid genome shrinkage in a self-fertile nematode reveals novel sperm competition proteins.</title>
        <authorList>
            <person name="Yin D."/>
            <person name="Schwarz E.M."/>
            <person name="Thomas C.G."/>
            <person name="Felde R.L."/>
            <person name="Korf I.F."/>
            <person name="Cutter A.D."/>
            <person name="Schartner C.M."/>
            <person name="Ralston E.J."/>
            <person name="Meyer B.J."/>
            <person name="Haag E.S."/>
        </authorList>
    </citation>
    <scope>NUCLEOTIDE SEQUENCE [LARGE SCALE GENOMIC DNA]</scope>
    <source>
        <strain evidence="8">JU1422</strain>
    </source>
</reference>
<feature type="coiled-coil region" evidence="4">
    <location>
        <begin position="324"/>
        <end position="351"/>
    </location>
</feature>
<dbReference type="OrthoDB" id="6105938at2759"/>
<dbReference type="AlphaFoldDB" id="A0A2G5V7T1"/>
<dbReference type="Proteomes" id="UP000230233">
    <property type="component" value="Chromosome II"/>
</dbReference>
<accession>A0A2G5V7T1</accession>
<evidence type="ECO:0000313" key="8">
    <source>
        <dbReference type="Proteomes" id="UP000230233"/>
    </source>
</evidence>
<dbReference type="GO" id="GO:0008270">
    <property type="term" value="F:zinc ion binding"/>
    <property type="evidence" value="ECO:0007669"/>
    <property type="project" value="UniProtKB-KW"/>
</dbReference>